<name>A0A077P1X9_XENBV</name>
<dbReference type="HOGENOM" id="CLU_3384471_0_0_6"/>
<gene>
    <name evidence="1" type="ORF">XBO1_1310007</name>
</gene>
<evidence type="ECO:0000313" key="2">
    <source>
        <dbReference type="Proteomes" id="UP000028483"/>
    </source>
</evidence>
<accession>A0A077P1X9</accession>
<reference evidence="1" key="1">
    <citation type="submission" date="2013-07" db="EMBL/GenBank/DDBJ databases">
        <title>Sub-species coevolution in mutualistic symbiosis.</title>
        <authorList>
            <person name="Murfin K."/>
            <person name="Klassen J."/>
            <person name="Lee M."/>
            <person name="Forst S."/>
            <person name="Stock P."/>
            <person name="Goodrich-Blair H."/>
        </authorList>
    </citation>
    <scope>NUCLEOTIDE SEQUENCE [LARGE SCALE GENOMIC DNA]</scope>
    <source>
        <strain evidence="1">Oregonense</strain>
    </source>
</reference>
<evidence type="ECO:0000313" key="1">
    <source>
        <dbReference type="EMBL" id="CDH04658.1"/>
    </source>
</evidence>
<protein>
    <submittedName>
        <fullName evidence="1">Uncharacterized protein</fullName>
    </submittedName>
</protein>
<dbReference type="AlphaFoldDB" id="A0A077P1X9"/>
<dbReference type="Proteomes" id="UP000028483">
    <property type="component" value="Unassembled WGS sequence"/>
</dbReference>
<proteinExistence type="predicted"/>
<dbReference type="EMBL" id="CBSX010000037">
    <property type="protein sequence ID" value="CDH04658.1"/>
    <property type="molecule type" value="Genomic_DNA"/>
</dbReference>
<comment type="caution">
    <text evidence="1">The sequence shown here is derived from an EMBL/GenBank/DDBJ whole genome shotgun (WGS) entry which is preliminary data.</text>
</comment>
<sequence length="33" mass="3762">MYCLALQLEADIGEIEERAKIMRAENTLPPQSK</sequence>
<organism evidence="1 2">
    <name type="scientific">Xenorhabdus bovienii str. oregonense</name>
    <dbReference type="NCBI Taxonomy" id="1398202"/>
    <lineage>
        <taxon>Bacteria</taxon>
        <taxon>Pseudomonadati</taxon>
        <taxon>Pseudomonadota</taxon>
        <taxon>Gammaproteobacteria</taxon>
        <taxon>Enterobacterales</taxon>
        <taxon>Morganellaceae</taxon>
        <taxon>Xenorhabdus</taxon>
    </lineage>
</organism>